<dbReference type="EMBL" id="KL402819">
    <property type="protein sequence ID" value="KEH16784.1"/>
    <property type="molecule type" value="Genomic_DNA"/>
</dbReference>
<name>A0A072TGU7_MEDTR</name>
<dbReference type="Proteomes" id="UP000002051">
    <property type="component" value="Unassembled WGS sequence"/>
</dbReference>
<reference evidence="2" key="3">
    <citation type="submission" date="2015-06" db="UniProtKB">
        <authorList>
            <consortium name="EnsemblPlants"/>
        </authorList>
    </citation>
    <scope>IDENTIFICATION</scope>
    <source>
        <strain evidence="2">cv. Jemalong A17</strain>
    </source>
</reference>
<organism evidence="1 3">
    <name type="scientific">Medicago truncatula</name>
    <name type="common">Barrel medic</name>
    <name type="synonym">Medicago tribuloides</name>
    <dbReference type="NCBI Taxonomy" id="3880"/>
    <lineage>
        <taxon>Eukaryota</taxon>
        <taxon>Viridiplantae</taxon>
        <taxon>Streptophyta</taxon>
        <taxon>Embryophyta</taxon>
        <taxon>Tracheophyta</taxon>
        <taxon>Spermatophyta</taxon>
        <taxon>Magnoliopsida</taxon>
        <taxon>eudicotyledons</taxon>
        <taxon>Gunneridae</taxon>
        <taxon>Pentapetalae</taxon>
        <taxon>rosids</taxon>
        <taxon>fabids</taxon>
        <taxon>Fabales</taxon>
        <taxon>Fabaceae</taxon>
        <taxon>Papilionoideae</taxon>
        <taxon>50 kb inversion clade</taxon>
        <taxon>NPAAA clade</taxon>
        <taxon>Hologalegina</taxon>
        <taxon>IRL clade</taxon>
        <taxon>Trifolieae</taxon>
        <taxon>Medicago</taxon>
    </lineage>
</organism>
<sequence length="69" mass="7594">MNQNTRLDSRKGTLVIPPSYLMFPSSPGVGLISPLTFRKKEEHIYTGVPSEVAISVASFFGDQGYLISF</sequence>
<dbReference type="AlphaFoldDB" id="A0A072TGU7"/>
<dbReference type="EnsemblPlants" id="KEH16784">
    <property type="protein sequence ID" value="KEH16784"/>
    <property type="gene ID" value="MTR_0094s0040"/>
</dbReference>
<accession>A0A072TGU7</accession>
<keyword evidence="3" id="KW-1185">Reference proteome</keyword>
<evidence type="ECO:0000313" key="2">
    <source>
        <dbReference type="EnsemblPlants" id="KEH16784"/>
    </source>
</evidence>
<evidence type="ECO:0000313" key="1">
    <source>
        <dbReference type="EMBL" id="KEH16784.1"/>
    </source>
</evidence>
<reference evidence="1 3" key="2">
    <citation type="journal article" date="2014" name="BMC Genomics">
        <title>An improved genome release (version Mt4.0) for the model legume Medicago truncatula.</title>
        <authorList>
            <person name="Tang H."/>
            <person name="Krishnakumar V."/>
            <person name="Bidwell S."/>
            <person name="Rosen B."/>
            <person name="Chan A."/>
            <person name="Zhou S."/>
            <person name="Gentzbittel L."/>
            <person name="Childs K.L."/>
            <person name="Yandell M."/>
            <person name="Gundlach H."/>
            <person name="Mayer K.F."/>
            <person name="Schwartz D.C."/>
            <person name="Town C.D."/>
        </authorList>
    </citation>
    <scope>GENOME REANNOTATION</scope>
    <source>
        <strain evidence="1">A17</strain>
        <strain evidence="2 3">cv. Jemalong A17</strain>
    </source>
</reference>
<proteinExistence type="predicted"/>
<gene>
    <name evidence="1" type="ORF">MTR_0094s0040</name>
</gene>
<protein>
    <submittedName>
        <fullName evidence="1 2">Uncharacterized protein</fullName>
    </submittedName>
</protein>
<evidence type="ECO:0000313" key="3">
    <source>
        <dbReference type="Proteomes" id="UP000002051"/>
    </source>
</evidence>
<dbReference type="HOGENOM" id="CLU_2779765_0_0_1"/>
<reference evidence="1 3" key="1">
    <citation type="journal article" date="2011" name="Nature">
        <title>The Medicago genome provides insight into the evolution of rhizobial symbioses.</title>
        <authorList>
            <person name="Young N.D."/>
            <person name="Debelle F."/>
            <person name="Oldroyd G.E."/>
            <person name="Geurts R."/>
            <person name="Cannon S.B."/>
            <person name="Udvardi M.K."/>
            <person name="Benedito V.A."/>
            <person name="Mayer K.F."/>
            <person name="Gouzy J."/>
            <person name="Schoof H."/>
            <person name="Van de Peer Y."/>
            <person name="Proost S."/>
            <person name="Cook D.R."/>
            <person name="Meyers B.C."/>
            <person name="Spannagl M."/>
            <person name="Cheung F."/>
            <person name="De Mita S."/>
            <person name="Krishnakumar V."/>
            <person name="Gundlach H."/>
            <person name="Zhou S."/>
            <person name="Mudge J."/>
            <person name="Bharti A.K."/>
            <person name="Murray J.D."/>
            <person name="Naoumkina M.A."/>
            <person name="Rosen B."/>
            <person name="Silverstein K.A."/>
            <person name="Tang H."/>
            <person name="Rombauts S."/>
            <person name="Zhao P.X."/>
            <person name="Zhou P."/>
            <person name="Barbe V."/>
            <person name="Bardou P."/>
            <person name="Bechner M."/>
            <person name="Bellec A."/>
            <person name="Berger A."/>
            <person name="Berges H."/>
            <person name="Bidwell S."/>
            <person name="Bisseling T."/>
            <person name="Choisne N."/>
            <person name="Couloux A."/>
            <person name="Denny R."/>
            <person name="Deshpande S."/>
            <person name="Dai X."/>
            <person name="Doyle J.J."/>
            <person name="Dudez A.M."/>
            <person name="Farmer A.D."/>
            <person name="Fouteau S."/>
            <person name="Franken C."/>
            <person name="Gibelin C."/>
            <person name="Gish J."/>
            <person name="Goldstein S."/>
            <person name="Gonzalez A.J."/>
            <person name="Green P.J."/>
            <person name="Hallab A."/>
            <person name="Hartog M."/>
            <person name="Hua A."/>
            <person name="Humphray S.J."/>
            <person name="Jeong D.H."/>
            <person name="Jing Y."/>
            <person name="Jocker A."/>
            <person name="Kenton S.M."/>
            <person name="Kim D.J."/>
            <person name="Klee K."/>
            <person name="Lai H."/>
            <person name="Lang C."/>
            <person name="Lin S."/>
            <person name="Macmil S.L."/>
            <person name="Magdelenat G."/>
            <person name="Matthews L."/>
            <person name="McCorrison J."/>
            <person name="Monaghan E.L."/>
            <person name="Mun J.H."/>
            <person name="Najar F.Z."/>
            <person name="Nicholson C."/>
            <person name="Noirot C."/>
            <person name="O'Bleness M."/>
            <person name="Paule C.R."/>
            <person name="Poulain J."/>
            <person name="Prion F."/>
            <person name="Qin B."/>
            <person name="Qu C."/>
            <person name="Retzel E.F."/>
            <person name="Riddle C."/>
            <person name="Sallet E."/>
            <person name="Samain S."/>
            <person name="Samson N."/>
            <person name="Sanders I."/>
            <person name="Saurat O."/>
            <person name="Scarpelli C."/>
            <person name="Schiex T."/>
            <person name="Segurens B."/>
            <person name="Severin A.J."/>
            <person name="Sherrier D.J."/>
            <person name="Shi R."/>
            <person name="Sims S."/>
            <person name="Singer S.R."/>
            <person name="Sinharoy S."/>
            <person name="Sterck L."/>
            <person name="Viollet A."/>
            <person name="Wang B.B."/>
            <person name="Wang K."/>
            <person name="Wang M."/>
            <person name="Wang X."/>
            <person name="Warfsmann J."/>
            <person name="Weissenbach J."/>
            <person name="White D.D."/>
            <person name="White J.D."/>
            <person name="Wiley G.B."/>
            <person name="Wincker P."/>
            <person name="Xing Y."/>
            <person name="Yang L."/>
            <person name="Yao Z."/>
            <person name="Ying F."/>
            <person name="Zhai J."/>
            <person name="Zhou L."/>
            <person name="Zuber A."/>
            <person name="Denarie J."/>
            <person name="Dixon R.A."/>
            <person name="May G.D."/>
            <person name="Schwartz D.C."/>
            <person name="Rogers J."/>
            <person name="Quetier F."/>
            <person name="Town C.D."/>
            <person name="Roe B.A."/>
        </authorList>
    </citation>
    <scope>NUCLEOTIDE SEQUENCE [LARGE SCALE GENOMIC DNA]</scope>
    <source>
        <strain evidence="1">A17</strain>
        <strain evidence="2 3">cv. Jemalong A17</strain>
    </source>
</reference>